<comment type="similarity">
    <text evidence="2">Belongs to the chromate ion transporter (CHR) (TC 2.A.51) family.</text>
</comment>
<dbReference type="PANTHER" id="PTHR43663">
    <property type="entry name" value="CHROMATE TRANSPORT PROTEIN-RELATED"/>
    <property type="match status" value="1"/>
</dbReference>
<evidence type="ECO:0000313" key="9">
    <source>
        <dbReference type="Proteomes" id="UP001139308"/>
    </source>
</evidence>
<keyword evidence="4 7" id="KW-0812">Transmembrane</keyword>
<comment type="subcellular location">
    <subcellularLocation>
        <location evidence="1">Cell membrane</location>
        <topology evidence="1">Multi-pass membrane protein</topology>
    </subcellularLocation>
</comment>
<evidence type="ECO:0000256" key="4">
    <source>
        <dbReference type="ARBA" id="ARBA00022692"/>
    </source>
</evidence>
<feature type="transmembrane region" description="Helical" evidence="7">
    <location>
        <begin position="119"/>
        <end position="138"/>
    </location>
</feature>
<dbReference type="InterPro" id="IPR003370">
    <property type="entry name" value="Chromate_transpt"/>
</dbReference>
<keyword evidence="5 7" id="KW-1133">Transmembrane helix</keyword>
<evidence type="ECO:0000256" key="5">
    <source>
        <dbReference type="ARBA" id="ARBA00022989"/>
    </source>
</evidence>
<dbReference type="Pfam" id="PF02417">
    <property type="entry name" value="Chromate_transp"/>
    <property type="match status" value="1"/>
</dbReference>
<evidence type="ECO:0000313" key="8">
    <source>
        <dbReference type="EMBL" id="MCG5074841.1"/>
    </source>
</evidence>
<evidence type="ECO:0000256" key="7">
    <source>
        <dbReference type="SAM" id="Phobius"/>
    </source>
</evidence>
<evidence type="ECO:0000256" key="1">
    <source>
        <dbReference type="ARBA" id="ARBA00004651"/>
    </source>
</evidence>
<protein>
    <submittedName>
        <fullName evidence="8">Chromate transporter</fullName>
    </submittedName>
</protein>
<dbReference type="EMBL" id="JAKLJA010000011">
    <property type="protein sequence ID" value="MCG5074841.1"/>
    <property type="molecule type" value="Genomic_DNA"/>
</dbReference>
<evidence type="ECO:0000256" key="3">
    <source>
        <dbReference type="ARBA" id="ARBA00022475"/>
    </source>
</evidence>
<proteinExistence type="inferred from homology"/>
<sequence length="189" mass="19985">MSTIEEPSAAPAAKNVALWDIFTTFVRVSVMSFGGSTAAWSYRAVVEERKWLDNDAFVAGMTLSQVMPGANPVNVSLYIGQLLRGPLGALVGALGMISPALVVVLVLAMLYAHLSAYPLTHFLLLGIAAAGVGATFSMGAKVAARIERKLLRYVFAVIAFVAVGVLHWPTVPVVLVLVPLSILCSAMEN</sequence>
<feature type="transmembrane region" description="Helical" evidence="7">
    <location>
        <begin position="87"/>
        <end position="113"/>
    </location>
</feature>
<organism evidence="8 9">
    <name type="scientific">Paraburkholderia tagetis</name>
    <dbReference type="NCBI Taxonomy" id="2913261"/>
    <lineage>
        <taxon>Bacteria</taxon>
        <taxon>Pseudomonadati</taxon>
        <taxon>Pseudomonadota</taxon>
        <taxon>Betaproteobacteria</taxon>
        <taxon>Burkholderiales</taxon>
        <taxon>Burkholderiaceae</taxon>
        <taxon>Paraburkholderia</taxon>
    </lineage>
</organism>
<keyword evidence="6 7" id="KW-0472">Membrane</keyword>
<name>A0A9X1RRX1_9BURK</name>
<reference evidence="8" key="1">
    <citation type="submission" date="2022-01" db="EMBL/GenBank/DDBJ databases">
        <title>Genome sequence and assembly of Parabukholderia sp. RG36.</title>
        <authorList>
            <person name="Chhetri G."/>
        </authorList>
    </citation>
    <scope>NUCLEOTIDE SEQUENCE</scope>
    <source>
        <strain evidence="8">RG36</strain>
    </source>
</reference>
<dbReference type="Proteomes" id="UP001139308">
    <property type="component" value="Unassembled WGS sequence"/>
</dbReference>
<comment type="caution">
    <text evidence="8">The sequence shown here is derived from an EMBL/GenBank/DDBJ whole genome shotgun (WGS) entry which is preliminary data.</text>
</comment>
<accession>A0A9X1RRX1</accession>
<keyword evidence="9" id="KW-1185">Reference proteome</keyword>
<feature type="transmembrane region" description="Helical" evidence="7">
    <location>
        <begin position="150"/>
        <end position="168"/>
    </location>
</feature>
<gene>
    <name evidence="8" type="ORF">L5014_15970</name>
</gene>
<evidence type="ECO:0000256" key="6">
    <source>
        <dbReference type="ARBA" id="ARBA00023136"/>
    </source>
</evidence>
<dbReference type="InterPro" id="IPR052518">
    <property type="entry name" value="CHR_Transporter"/>
</dbReference>
<evidence type="ECO:0000256" key="2">
    <source>
        <dbReference type="ARBA" id="ARBA00005262"/>
    </source>
</evidence>
<dbReference type="PANTHER" id="PTHR43663:SF1">
    <property type="entry name" value="CHROMATE TRANSPORTER"/>
    <property type="match status" value="1"/>
</dbReference>
<dbReference type="GO" id="GO:0015109">
    <property type="term" value="F:chromate transmembrane transporter activity"/>
    <property type="evidence" value="ECO:0007669"/>
    <property type="project" value="InterPro"/>
</dbReference>
<keyword evidence="3" id="KW-1003">Cell membrane</keyword>
<dbReference type="AlphaFoldDB" id="A0A9X1RRX1"/>
<dbReference type="GO" id="GO:0005886">
    <property type="term" value="C:plasma membrane"/>
    <property type="evidence" value="ECO:0007669"/>
    <property type="project" value="UniProtKB-SubCell"/>
</dbReference>
<dbReference type="RefSeq" id="WP_238464699.1">
    <property type="nucleotide sequence ID" value="NZ_JAKLJA010000011.1"/>
</dbReference>